<evidence type="ECO:0000256" key="1">
    <source>
        <dbReference type="ARBA" id="ARBA00023125"/>
    </source>
</evidence>
<dbReference type="SMART" id="SM00862">
    <property type="entry name" value="Trans_reg_C"/>
    <property type="match status" value="1"/>
</dbReference>
<keyword evidence="1 2" id="KW-0238">DNA-binding</keyword>
<dbReference type="Pfam" id="PF00486">
    <property type="entry name" value="Trans_reg_C"/>
    <property type="match status" value="1"/>
</dbReference>
<gene>
    <name evidence="4" type="ORF">SAMN05216372_102432</name>
</gene>
<dbReference type="EMBL" id="FOMO01000002">
    <property type="protein sequence ID" value="SFD56021.1"/>
    <property type="molecule type" value="Genomic_DNA"/>
</dbReference>
<name>A0A1I1TBM9_PSEOC</name>
<dbReference type="InterPro" id="IPR016032">
    <property type="entry name" value="Sig_transdc_resp-reg_C-effctor"/>
</dbReference>
<dbReference type="GO" id="GO:0003677">
    <property type="term" value="F:DNA binding"/>
    <property type="evidence" value="ECO:0007669"/>
    <property type="project" value="UniProtKB-UniRule"/>
</dbReference>
<keyword evidence="5" id="KW-1185">Reference proteome</keyword>
<evidence type="ECO:0000313" key="4">
    <source>
        <dbReference type="EMBL" id="SFD56021.1"/>
    </source>
</evidence>
<dbReference type="Gene3D" id="1.10.10.10">
    <property type="entry name" value="Winged helix-like DNA-binding domain superfamily/Winged helix DNA-binding domain"/>
    <property type="match status" value="1"/>
</dbReference>
<dbReference type="InterPro" id="IPR036388">
    <property type="entry name" value="WH-like_DNA-bd_sf"/>
</dbReference>
<evidence type="ECO:0000259" key="3">
    <source>
        <dbReference type="PROSITE" id="PS51755"/>
    </source>
</evidence>
<feature type="DNA-binding region" description="OmpR/PhoB-type" evidence="2">
    <location>
        <begin position="15"/>
        <end position="120"/>
    </location>
</feature>
<dbReference type="RefSeq" id="WP_093501980.1">
    <property type="nucleotide sequence ID" value="NZ_BSSG01000002.1"/>
</dbReference>
<dbReference type="PROSITE" id="PS51755">
    <property type="entry name" value="OMPR_PHOB"/>
    <property type="match status" value="1"/>
</dbReference>
<dbReference type="CDD" id="cd00383">
    <property type="entry name" value="trans_reg_C"/>
    <property type="match status" value="1"/>
</dbReference>
<evidence type="ECO:0000313" key="5">
    <source>
        <dbReference type="Proteomes" id="UP000243950"/>
    </source>
</evidence>
<proteinExistence type="predicted"/>
<protein>
    <submittedName>
        <fullName evidence="4">DNA-binding winged helix-turn-helix (WHTH) domain-containing protein</fullName>
    </submittedName>
</protein>
<feature type="domain" description="OmpR/PhoB-type" evidence="3">
    <location>
        <begin position="15"/>
        <end position="120"/>
    </location>
</feature>
<dbReference type="AlphaFoldDB" id="A0A1I1TBM9"/>
<accession>A0A1I1TBM9</accession>
<dbReference type="InterPro" id="IPR001867">
    <property type="entry name" value="OmpR/PhoB-type_DNA-bd"/>
</dbReference>
<reference evidence="5" key="1">
    <citation type="submission" date="2016-10" db="EMBL/GenBank/DDBJ databases">
        <authorList>
            <person name="Varghese N."/>
            <person name="Submissions S."/>
        </authorList>
    </citation>
    <scope>NUCLEOTIDE SEQUENCE [LARGE SCALE GENOMIC DNA]</scope>
    <source>
        <strain evidence="5">JCM 2783</strain>
    </source>
</reference>
<organism evidence="4 5">
    <name type="scientific">Pseudomonas straminea</name>
    <dbReference type="NCBI Taxonomy" id="47882"/>
    <lineage>
        <taxon>Bacteria</taxon>
        <taxon>Pseudomonadati</taxon>
        <taxon>Pseudomonadota</taxon>
        <taxon>Gammaproteobacteria</taxon>
        <taxon>Pseudomonadales</taxon>
        <taxon>Pseudomonadaceae</taxon>
        <taxon>Phytopseudomonas</taxon>
    </lineage>
</organism>
<dbReference type="GO" id="GO:0000160">
    <property type="term" value="P:phosphorelay signal transduction system"/>
    <property type="evidence" value="ECO:0007669"/>
    <property type="project" value="InterPro"/>
</dbReference>
<dbReference type="GO" id="GO:0006355">
    <property type="term" value="P:regulation of DNA-templated transcription"/>
    <property type="evidence" value="ECO:0007669"/>
    <property type="project" value="InterPro"/>
</dbReference>
<sequence>MTLSSSLEIDLDGPCFRLQIGGAGGEALFQPARYLLILLNGEQQKRVELGYSGSRLLERLLQTPGEVIAREDLLQYAWADRVVGQGSLNQQIYTLRQLLGDEQKRDIIQTLPRRGYLLNPSTVLETLQPAATAAPALQAAPTAQVITKKRPGFQLRWPAALMAAGTLLLCSKLASDKETDLQLYATLGQLSILYVAQNPRQLAQLQHLAQPAVSGLAELSEQPRVVTVTGIGEFVQVLCRNPDSRQTHWLEIHQSRLSAVPEQHLRSCLI</sequence>
<evidence type="ECO:0000256" key="2">
    <source>
        <dbReference type="PROSITE-ProRule" id="PRU01091"/>
    </source>
</evidence>
<dbReference type="SUPFAM" id="SSF46894">
    <property type="entry name" value="C-terminal effector domain of the bipartite response regulators"/>
    <property type="match status" value="1"/>
</dbReference>
<dbReference type="Proteomes" id="UP000243950">
    <property type="component" value="Unassembled WGS sequence"/>
</dbReference>